<dbReference type="Gene3D" id="3.40.470.10">
    <property type="entry name" value="Uracil-DNA glycosylase-like domain"/>
    <property type="match status" value="1"/>
</dbReference>
<sequence>MQNTNFETKINAFWNKVIQRYDLYLEQFAENERQDYYVFQTEYRENPEVMIVGINPGGNCTRNQKWLCAPKGESGYIDGTHQWFVTLRRIFGYPKNSLLKDKLENCVGSNITFINTGNSGQIPKELKSPDFIRELVREIIKPKCIIALGIDPFYALKNKPEKVKQFGSIALKYSEFNGNPICFIPNPSASNTKYYNGNKCEDWQKALEWFLSQPSQ</sequence>
<organism evidence="1 2">
    <name type="scientific">Flectobacillus roseus</name>
    <dbReference type="NCBI Taxonomy" id="502259"/>
    <lineage>
        <taxon>Bacteria</taxon>
        <taxon>Pseudomonadati</taxon>
        <taxon>Bacteroidota</taxon>
        <taxon>Cytophagia</taxon>
        <taxon>Cytophagales</taxon>
        <taxon>Flectobacillaceae</taxon>
        <taxon>Flectobacillus</taxon>
    </lineage>
</organism>
<dbReference type="SUPFAM" id="SSF52141">
    <property type="entry name" value="Uracil-DNA glycosylase-like"/>
    <property type="match status" value="1"/>
</dbReference>
<proteinExistence type="predicted"/>
<evidence type="ECO:0008006" key="3">
    <source>
        <dbReference type="Google" id="ProtNLM"/>
    </source>
</evidence>
<name>A0ABT6Y496_9BACT</name>
<comment type="caution">
    <text evidence="1">The sequence shown here is derived from an EMBL/GenBank/DDBJ whole genome shotgun (WGS) entry which is preliminary data.</text>
</comment>
<reference evidence="1 2" key="1">
    <citation type="submission" date="2023-05" db="EMBL/GenBank/DDBJ databases">
        <title>Novel species of genus Flectobacillus isolated from stream in China.</title>
        <authorList>
            <person name="Lu H."/>
        </authorList>
    </citation>
    <scope>NUCLEOTIDE SEQUENCE [LARGE SCALE GENOMIC DNA]</scope>
    <source>
        <strain evidence="1 2">KCTC 42575</strain>
    </source>
</reference>
<gene>
    <name evidence="1" type="ORF">QM524_04100</name>
</gene>
<accession>A0ABT6Y496</accession>
<evidence type="ECO:0000313" key="1">
    <source>
        <dbReference type="EMBL" id="MDI9858389.1"/>
    </source>
</evidence>
<protein>
    <recommendedName>
        <fullName evidence="3">Uracil-DNA glycosylase-like domain-containing protein</fullName>
    </recommendedName>
</protein>
<dbReference type="InterPro" id="IPR036895">
    <property type="entry name" value="Uracil-DNA_glycosylase-like_sf"/>
</dbReference>
<dbReference type="Proteomes" id="UP001236507">
    <property type="component" value="Unassembled WGS sequence"/>
</dbReference>
<keyword evidence="2" id="KW-1185">Reference proteome</keyword>
<evidence type="ECO:0000313" key="2">
    <source>
        <dbReference type="Proteomes" id="UP001236507"/>
    </source>
</evidence>
<dbReference type="EMBL" id="JASHIF010000002">
    <property type="protein sequence ID" value="MDI9858389.1"/>
    <property type="molecule type" value="Genomic_DNA"/>
</dbReference>
<dbReference type="RefSeq" id="WP_283343615.1">
    <property type="nucleotide sequence ID" value="NZ_JASHIF010000002.1"/>
</dbReference>